<protein>
    <submittedName>
        <fullName evidence="1">Uncharacterized protein</fullName>
    </submittedName>
</protein>
<evidence type="ECO:0000313" key="2">
    <source>
        <dbReference type="Proteomes" id="UP000824120"/>
    </source>
</evidence>
<dbReference type="EMBL" id="JACXVP010000011">
    <property type="protein sequence ID" value="KAG5576513.1"/>
    <property type="molecule type" value="Genomic_DNA"/>
</dbReference>
<dbReference type="PANTHER" id="PTHR33116:SF78">
    <property type="entry name" value="OS12G0587133 PROTEIN"/>
    <property type="match status" value="1"/>
</dbReference>
<reference evidence="1 2" key="1">
    <citation type="submission" date="2020-09" db="EMBL/GenBank/DDBJ databases">
        <title>De no assembly of potato wild relative species, Solanum commersonii.</title>
        <authorList>
            <person name="Cho K."/>
        </authorList>
    </citation>
    <scope>NUCLEOTIDE SEQUENCE [LARGE SCALE GENOMIC DNA]</scope>
    <source>
        <strain evidence="1">LZ3.2</strain>
        <tissue evidence="1">Leaf</tissue>
    </source>
</reference>
<evidence type="ECO:0000313" key="1">
    <source>
        <dbReference type="EMBL" id="KAG5576513.1"/>
    </source>
</evidence>
<dbReference type="PANTHER" id="PTHR33116">
    <property type="entry name" value="REVERSE TRANSCRIPTASE ZINC-BINDING DOMAIN-CONTAINING PROTEIN-RELATED-RELATED"/>
    <property type="match status" value="1"/>
</dbReference>
<dbReference type="AlphaFoldDB" id="A0A9J5WKT2"/>
<sequence>MPLGDKTKSKGIWNNVLEKCEKLVNWKSKYLSLGGRVTLINSVLDAMPTYMMSVFPMPANVIDRMDAIKRNFLWQGNCDPNEHKYHLVKWDEVIQSKKVGGLGIRNLKLQNQSLLMKWLWRFASQEQPLWKETIKVRFGMENKWTTYMPTQLYGTGVWRSIRSQWIMFANNCKIKVGNGGKTLFWEDVWAGQETLKNKYLDLFSLSLQKVSTIREMRDNQGWDLRYRRHLNDWEINRVAELLNTLEQYKDLTPNEDNLFWLPDKQGRFSVGSAYKTSQRSISQSSGWPWKMIWKVKLSSAEQVVDIFCVLVAEIASVSKLEFPFAEIILCEA</sequence>
<gene>
    <name evidence="1" type="ORF">H5410_056647</name>
</gene>
<proteinExistence type="predicted"/>
<organism evidence="1 2">
    <name type="scientific">Solanum commersonii</name>
    <name type="common">Commerson's wild potato</name>
    <name type="synonym">Commerson's nightshade</name>
    <dbReference type="NCBI Taxonomy" id="4109"/>
    <lineage>
        <taxon>Eukaryota</taxon>
        <taxon>Viridiplantae</taxon>
        <taxon>Streptophyta</taxon>
        <taxon>Embryophyta</taxon>
        <taxon>Tracheophyta</taxon>
        <taxon>Spermatophyta</taxon>
        <taxon>Magnoliopsida</taxon>
        <taxon>eudicotyledons</taxon>
        <taxon>Gunneridae</taxon>
        <taxon>Pentapetalae</taxon>
        <taxon>asterids</taxon>
        <taxon>lamiids</taxon>
        <taxon>Solanales</taxon>
        <taxon>Solanaceae</taxon>
        <taxon>Solanoideae</taxon>
        <taxon>Solaneae</taxon>
        <taxon>Solanum</taxon>
    </lineage>
</organism>
<accession>A0A9J5WKT2</accession>
<dbReference type="OrthoDB" id="1937528at2759"/>
<keyword evidence="2" id="KW-1185">Reference proteome</keyword>
<comment type="caution">
    <text evidence="1">The sequence shown here is derived from an EMBL/GenBank/DDBJ whole genome shotgun (WGS) entry which is preliminary data.</text>
</comment>
<dbReference type="Proteomes" id="UP000824120">
    <property type="component" value="Chromosome 11"/>
</dbReference>
<name>A0A9J5WKT2_SOLCO</name>